<dbReference type="EMBL" id="JALJOV010000981">
    <property type="protein sequence ID" value="KAK9857197.1"/>
    <property type="molecule type" value="Genomic_DNA"/>
</dbReference>
<keyword evidence="2" id="KW-1185">Reference proteome</keyword>
<comment type="caution">
    <text evidence="1">The sequence shown here is derived from an EMBL/GenBank/DDBJ whole genome shotgun (WGS) entry which is preliminary data.</text>
</comment>
<protein>
    <submittedName>
        <fullName evidence="1">Uncharacterized protein</fullName>
    </submittedName>
</protein>
<dbReference type="AlphaFoldDB" id="A0AAW1ST27"/>
<dbReference type="Proteomes" id="UP001485043">
    <property type="component" value="Unassembled WGS sequence"/>
</dbReference>
<evidence type="ECO:0000313" key="1">
    <source>
        <dbReference type="EMBL" id="KAK9857197.1"/>
    </source>
</evidence>
<accession>A0AAW1ST27</accession>
<gene>
    <name evidence="1" type="ORF">WJX84_007470</name>
</gene>
<proteinExistence type="predicted"/>
<organism evidence="1 2">
    <name type="scientific">Apatococcus fuscideae</name>
    <dbReference type="NCBI Taxonomy" id="2026836"/>
    <lineage>
        <taxon>Eukaryota</taxon>
        <taxon>Viridiplantae</taxon>
        <taxon>Chlorophyta</taxon>
        <taxon>core chlorophytes</taxon>
        <taxon>Trebouxiophyceae</taxon>
        <taxon>Chlorellales</taxon>
        <taxon>Chlorellaceae</taxon>
        <taxon>Apatococcus</taxon>
    </lineage>
</organism>
<reference evidence="1 2" key="1">
    <citation type="journal article" date="2024" name="Nat. Commun.">
        <title>Phylogenomics reveals the evolutionary origins of lichenization in chlorophyte algae.</title>
        <authorList>
            <person name="Puginier C."/>
            <person name="Libourel C."/>
            <person name="Otte J."/>
            <person name="Skaloud P."/>
            <person name="Haon M."/>
            <person name="Grisel S."/>
            <person name="Petersen M."/>
            <person name="Berrin J.G."/>
            <person name="Delaux P.M."/>
            <person name="Dal Grande F."/>
            <person name="Keller J."/>
        </authorList>
    </citation>
    <scope>NUCLEOTIDE SEQUENCE [LARGE SCALE GENOMIC DNA]</scope>
    <source>
        <strain evidence="1 2">SAG 2523</strain>
    </source>
</reference>
<evidence type="ECO:0000313" key="2">
    <source>
        <dbReference type="Proteomes" id="UP001485043"/>
    </source>
</evidence>
<sequence>MVHGQGRSRPVVVLDLQTGEVTQTLPSVAAVARTYFKETKDCTARNRMQKALDKAQASGNSYTTLLTDVPGYVAGFAWAQPGKKNFMAEQQWDEPKFAIKAPGAEPEARIRAFVAHRTSFKIQHNTAHNCVNDYNAMMRGIAHAAAMQGHWEYDEFKQLESVRAGATQMSDHRRVNHEQKVVGRTRIGDEKCNVLGQQYLPGVVRALAGKGLLWAITMMLYMDGTFCRNVEINGPFQLSTLCLKKSTSGIVGPVSGMMLGSHTFSFKRMEKIEAFKAACVPAADWRVCPFWFLTAQLASISLLIDRALAAIIEGTVLNVGRRNAEGRVVPHEQPAWPLLTMAGYNPGDGMDPCKRYLPPMDYRLLEECLKEMPDSRALIGQHMWPCLEEAREVQQARIDQATAHGEAVHDPHALPFINLLTEARTIFLRTDPLMELKKMADCTYAPDTRRGKNLTKGHKTLMLAMDISARQRGEAQVIISI</sequence>
<name>A0AAW1ST27_9CHLO</name>